<dbReference type="Gene3D" id="3.30.70.120">
    <property type="match status" value="1"/>
</dbReference>
<dbReference type="STRING" id="1122155.SAMN02745158_01296"/>
<dbReference type="RefSeq" id="WP_072850080.1">
    <property type="nucleotide sequence ID" value="NZ_FQVI01000004.1"/>
</dbReference>
<dbReference type="Proteomes" id="UP000184245">
    <property type="component" value="Unassembled WGS sequence"/>
</dbReference>
<evidence type="ECO:0000313" key="1">
    <source>
        <dbReference type="EMBL" id="SHE70017.1"/>
    </source>
</evidence>
<proteinExistence type="predicted"/>
<name>A0A1M4VMF5_9CLOT</name>
<protein>
    <recommendedName>
        <fullName evidence="3">Nitrogen regulatory protein P-II family</fullName>
    </recommendedName>
</protein>
<dbReference type="PROSITE" id="PS51343">
    <property type="entry name" value="PII_GLNB_DOM"/>
    <property type="match status" value="1"/>
</dbReference>
<dbReference type="InterPro" id="IPR002187">
    <property type="entry name" value="N-reg_PII"/>
</dbReference>
<evidence type="ECO:0000313" key="2">
    <source>
        <dbReference type="Proteomes" id="UP000184245"/>
    </source>
</evidence>
<dbReference type="AlphaFoldDB" id="A0A1M4VMF5"/>
<accession>A0A1M4VMF5</accession>
<reference evidence="1 2" key="1">
    <citation type="submission" date="2016-11" db="EMBL/GenBank/DDBJ databases">
        <authorList>
            <person name="Jaros S."/>
            <person name="Januszkiewicz K."/>
            <person name="Wedrychowicz H."/>
        </authorList>
    </citation>
    <scope>NUCLEOTIDE SEQUENCE [LARGE SCALE GENOMIC DNA]</scope>
    <source>
        <strain evidence="1 2">DSM 17459</strain>
    </source>
</reference>
<dbReference type="GO" id="GO:0006808">
    <property type="term" value="P:regulation of nitrogen utilization"/>
    <property type="evidence" value="ECO:0007669"/>
    <property type="project" value="InterPro"/>
</dbReference>
<keyword evidence="2" id="KW-1185">Reference proteome</keyword>
<dbReference type="InterPro" id="IPR015867">
    <property type="entry name" value="N-reg_PII/ATP_PRibTrfase_C"/>
</dbReference>
<dbReference type="SUPFAM" id="SSF54913">
    <property type="entry name" value="GlnB-like"/>
    <property type="match status" value="1"/>
</dbReference>
<evidence type="ECO:0008006" key="3">
    <source>
        <dbReference type="Google" id="ProtNLM"/>
    </source>
</evidence>
<dbReference type="EMBL" id="FQVI01000004">
    <property type="protein sequence ID" value="SHE70017.1"/>
    <property type="molecule type" value="Genomic_DNA"/>
</dbReference>
<dbReference type="InterPro" id="IPR011322">
    <property type="entry name" value="N-reg_PII-like_a/b"/>
</dbReference>
<dbReference type="GO" id="GO:0030234">
    <property type="term" value="F:enzyme regulator activity"/>
    <property type="evidence" value="ECO:0007669"/>
    <property type="project" value="InterPro"/>
</dbReference>
<sequence length="230" mass="25008">MTAKQEPLKLMVTIAERHQGAVLADFYTNQGVFWHYQCCGFGTASSDLLDVLGFGSPERDILLSLGTSSCITRLLYDLNTELRAQVEAKGIVFDILLTGINQLVASVFYENKGEIPEDTAKGEIAMTGYGGSHSLILVAVNQGHTDDVMDTAKKAGARGGTILKARWLGTEESKHFFGFTLQNEKEVVIIVVPAQNRNLIMEEINKAHGISSEAQGMICSVGVDQVVRLT</sequence>
<organism evidence="1 2">
    <name type="scientific">Lactonifactor longoviformis DSM 17459</name>
    <dbReference type="NCBI Taxonomy" id="1122155"/>
    <lineage>
        <taxon>Bacteria</taxon>
        <taxon>Bacillati</taxon>
        <taxon>Bacillota</taxon>
        <taxon>Clostridia</taxon>
        <taxon>Eubacteriales</taxon>
        <taxon>Clostridiaceae</taxon>
        <taxon>Lactonifactor</taxon>
    </lineage>
</organism>
<gene>
    <name evidence="1" type="ORF">SAMN02745158_01296</name>
</gene>
<dbReference type="OrthoDB" id="9803021at2"/>